<dbReference type="EMBL" id="JAUOEL010000002">
    <property type="protein sequence ID" value="MDO5974157.1"/>
    <property type="molecule type" value="Genomic_DNA"/>
</dbReference>
<sequence length="287" mass="31433">MKPQIFIFHLCLLTVFCLDAQTNTFPSSGSVGIGADPFDGIKTYIFQSETITPSYGSAALFAFNSISHTSGEQSKIRGVWSLSLNNNSGELNESMGIDVGAGNESSATGIVKNAYGVNIDVQKGNGIVNNGYGVFIKRVQGTNTYGIYQQGDTTKNYFAGNVGIGTTTPDAKLAVNGNIHTKEVKVDLLGWPDYVFFKGYKLPSLQELETYINKNGRLPNVPSAKDIVENGLELGEISKIQQEKIEELTLYVIEQNKINDKQSLELEKQSKEVEELKTLIKTLLEKE</sequence>
<dbReference type="RefSeq" id="WP_303301296.1">
    <property type="nucleotide sequence ID" value="NZ_BAABDA010000051.1"/>
</dbReference>
<evidence type="ECO:0000313" key="3">
    <source>
        <dbReference type="EMBL" id="MDO5974157.1"/>
    </source>
</evidence>
<evidence type="ECO:0000256" key="1">
    <source>
        <dbReference type="SAM" id="Coils"/>
    </source>
</evidence>
<feature type="chain" id="PRO_5045605632" evidence="2">
    <location>
        <begin position="21"/>
        <end position="287"/>
    </location>
</feature>
<feature type="coiled-coil region" evidence="1">
    <location>
        <begin position="259"/>
        <end position="286"/>
    </location>
</feature>
<proteinExistence type="predicted"/>
<protein>
    <submittedName>
        <fullName evidence="3">Tail fiber protein</fullName>
    </submittedName>
</protein>
<gene>
    <name evidence="3" type="ORF">Q4Q40_08170</name>
</gene>
<accession>A0ABT8WMJ3</accession>
<name>A0ABT8WMJ3_9FLAO</name>
<keyword evidence="1" id="KW-0175">Coiled coil</keyword>
<keyword evidence="4" id="KW-1185">Reference proteome</keyword>
<feature type="signal peptide" evidence="2">
    <location>
        <begin position="1"/>
        <end position="20"/>
    </location>
</feature>
<evidence type="ECO:0000313" key="4">
    <source>
        <dbReference type="Proteomes" id="UP001176806"/>
    </source>
</evidence>
<keyword evidence="2" id="KW-0732">Signal</keyword>
<dbReference type="Proteomes" id="UP001176806">
    <property type="component" value="Unassembled WGS sequence"/>
</dbReference>
<organism evidence="3 4">
    <name type="scientific">Flavivirga jejuensis</name>
    <dbReference type="NCBI Taxonomy" id="870487"/>
    <lineage>
        <taxon>Bacteria</taxon>
        <taxon>Pseudomonadati</taxon>
        <taxon>Bacteroidota</taxon>
        <taxon>Flavobacteriia</taxon>
        <taxon>Flavobacteriales</taxon>
        <taxon>Flavobacteriaceae</taxon>
        <taxon>Flavivirga</taxon>
    </lineage>
</organism>
<comment type="caution">
    <text evidence="3">The sequence shown here is derived from an EMBL/GenBank/DDBJ whole genome shotgun (WGS) entry which is preliminary data.</text>
</comment>
<reference evidence="3" key="1">
    <citation type="submission" date="2023-07" db="EMBL/GenBank/DDBJ databases">
        <title>Two novel species in the genus Flavivirga.</title>
        <authorList>
            <person name="Kwon K."/>
        </authorList>
    </citation>
    <scope>NUCLEOTIDE SEQUENCE</scope>
    <source>
        <strain evidence="3">KACC 14158</strain>
    </source>
</reference>
<evidence type="ECO:0000256" key="2">
    <source>
        <dbReference type="SAM" id="SignalP"/>
    </source>
</evidence>